<keyword evidence="2" id="KW-1185">Reference proteome</keyword>
<dbReference type="AlphaFoldDB" id="A0AAV6U869"/>
<comment type="caution">
    <text evidence="1">The sequence shown here is derived from an EMBL/GenBank/DDBJ whole genome shotgun (WGS) entry which is preliminary data.</text>
</comment>
<evidence type="ECO:0000313" key="2">
    <source>
        <dbReference type="Proteomes" id="UP000827092"/>
    </source>
</evidence>
<dbReference type="EMBL" id="JAFNEN010000582">
    <property type="protein sequence ID" value="KAG8180141.1"/>
    <property type="molecule type" value="Genomic_DNA"/>
</dbReference>
<sequence length="106" mass="12061">MLKNNKNNIPLSPKLTMEFLIRPSPSGLCSLGSALSPHLHLIFVFVAPFSEMLRSKNNNPLRPREDNDISHPTITIRKMLFGFCSSSSFRVYDRGEDDTYGIRCFL</sequence>
<reference evidence="1 2" key="1">
    <citation type="journal article" date="2022" name="Nat. Ecol. Evol.">
        <title>A masculinizing supergene underlies an exaggerated male reproductive morph in a spider.</title>
        <authorList>
            <person name="Hendrickx F."/>
            <person name="De Corte Z."/>
            <person name="Sonet G."/>
            <person name="Van Belleghem S.M."/>
            <person name="Kostlbacher S."/>
            <person name="Vangestel C."/>
        </authorList>
    </citation>
    <scope>NUCLEOTIDE SEQUENCE [LARGE SCALE GENOMIC DNA]</scope>
    <source>
        <strain evidence="1">W744_W776</strain>
    </source>
</reference>
<protein>
    <submittedName>
        <fullName evidence="1">Uncharacterized protein</fullName>
    </submittedName>
</protein>
<organism evidence="1 2">
    <name type="scientific">Oedothorax gibbosus</name>
    <dbReference type="NCBI Taxonomy" id="931172"/>
    <lineage>
        <taxon>Eukaryota</taxon>
        <taxon>Metazoa</taxon>
        <taxon>Ecdysozoa</taxon>
        <taxon>Arthropoda</taxon>
        <taxon>Chelicerata</taxon>
        <taxon>Arachnida</taxon>
        <taxon>Araneae</taxon>
        <taxon>Araneomorphae</taxon>
        <taxon>Entelegynae</taxon>
        <taxon>Araneoidea</taxon>
        <taxon>Linyphiidae</taxon>
        <taxon>Erigoninae</taxon>
        <taxon>Oedothorax</taxon>
    </lineage>
</organism>
<gene>
    <name evidence="1" type="ORF">JTE90_007596</name>
</gene>
<evidence type="ECO:0000313" key="1">
    <source>
        <dbReference type="EMBL" id="KAG8180141.1"/>
    </source>
</evidence>
<accession>A0AAV6U869</accession>
<proteinExistence type="predicted"/>
<name>A0AAV6U869_9ARAC</name>
<dbReference type="Proteomes" id="UP000827092">
    <property type="component" value="Unassembled WGS sequence"/>
</dbReference>